<comment type="caution">
    <text evidence="2">The sequence shown here is derived from an EMBL/GenBank/DDBJ whole genome shotgun (WGS) entry which is preliminary data.</text>
</comment>
<dbReference type="EMBL" id="QMDX01000005">
    <property type="protein sequence ID" value="TSD14080.1"/>
    <property type="molecule type" value="Genomic_DNA"/>
</dbReference>
<dbReference type="InterPro" id="IPR043828">
    <property type="entry name" value="DUF5805"/>
</dbReference>
<dbReference type="Proteomes" id="UP000319894">
    <property type="component" value="Unassembled WGS sequence"/>
</dbReference>
<dbReference type="AlphaFoldDB" id="A0A554NAU2"/>
<organism evidence="2 3">
    <name type="scientific">Haloglomus irregulare</name>
    <dbReference type="NCBI Taxonomy" id="2234134"/>
    <lineage>
        <taxon>Archaea</taxon>
        <taxon>Methanobacteriati</taxon>
        <taxon>Methanobacteriota</taxon>
        <taxon>Stenosarchaea group</taxon>
        <taxon>Halobacteria</taxon>
        <taxon>Halobacteriales</taxon>
        <taxon>Natronomonadaceae</taxon>
        <taxon>Haloglomus</taxon>
    </lineage>
</organism>
<name>A0A554NAU2_9EURY</name>
<dbReference type="InParanoid" id="A0A554NAU2"/>
<accession>A0A554NAU2</accession>
<dbReference type="RefSeq" id="WP_144262133.1">
    <property type="nucleotide sequence ID" value="NZ_QMDX01000005.1"/>
</dbReference>
<dbReference type="Pfam" id="PF19121">
    <property type="entry name" value="DUF5805"/>
    <property type="match status" value="1"/>
</dbReference>
<gene>
    <name evidence="2" type="ORF">DP107_10615</name>
</gene>
<protein>
    <submittedName>
        <fullName evidence="2">Uncharacterized protein</fullName>
    </submittedName>
</protein>
<proteinExistence type="predicted"/>
<evidence type="ECO:0000313" key="3">
    <source>
        <dbReference type="Proteomes" id="UP000319894"/>
    </source>
</evidence>
<keyword evidence="3" id="KW-1185">Reference proteome</keyword>
<evidence type="ECO:0000256" key="1">
    <source>
        <dbReference type="SAM" id="MobiDB-lite"/>
    </source>
</evidence>
<reference evidence="2 3" key="1">
    <citation type="submission" date="2018-06" db="EMBL/GenBank/DDBJ databases">
        <title>Natronomonas sp. F16-60 a new haloarchaeon isolated from a solar saltern of Isla Cristina, Huelva, Spain.</title>
        <authorList>
            <person name="Duran-Viseras A."/>
            <person name="Sanchez-Porro C."/>
            <person name="Ventosa A."/>
        </authorList>
    </citation>
    <scope>NUCLEOTIDE SEQUENCE [LARGE SCALE GENOMIC DNA]</scope>
    <source>
        <strain evidence="2 3">F16-60</strain>
    </source>
</reference>
<evidence type="ECO:0000313" key="2">
    <source>
        <dbReference type="EMBL" id="TSD14080.1"/>
    </source>
</evidence>
<dbReference type="OrthoDB" id="210343at2157"/>
<feature type="region of interest" description="Disordered" evidence="1">
    <location>
        <begin position="50"/>
        <end position="102"/>
    </location>
</feature>
<sequence>MSSDGVETERVSVSTYVPAYQRATWATEAESMGVSRSEYVRLMVQAGRRSFDLDGTGGSGPQISGSGHPADGMEPDDETVTDHNPGEGREADPAPQGDGLQERVLELLEPDGHLGWDELVAGLTADIEDRLEAALDDLQSAGRVRHSGRHGGYTVVEDE</sequence>
<feature type="compositionally biased region" description="Basic and acidic residues" evidence="1">
    <location>
        <begin position="80"/>
        <end position="92"/>
    </location>
</feature>